<feature type="compositionally biased region" description="Acidic residues" evidence="1">
    <location>
        <begin position="102"/>
        <end position="111"/>
    </location>
</feature>
<reference evidence="2" key="1">
    <citation type="submission" date="2021-01" db="EMBL/GenBank/DDBJ databases">
        <authorList>
            <person name="Kaushik A."/>
        </authorList>
    </citation>
    <scope>NUCLEOTIDE SEQUENCE</scope>
    <source>
        <strain evidence="2">AG2-2IIIB</strain>
    </source>
</reference>
<evidence type="ECO:0000256" key="1">
    <source>
        <dbReference type="SAM" id="MobiDB-lite"/>
    </source>
</evidence>
<dbReference type="AlphaFoldDB" id="A0A8H3CBE2"/>
<dbReference type="EMBL" id="CAJMWT010003648">
    <property type="protein sequence ID" value="CAE6475959.1"/>
    <property type="molecule type" value="Genomic_DNA"/>
</dbReference>
<name>A0A8H3CBE2_9AGAM</name>
<dbReference type="Proteomes" id="UP000663843">
    <property type="component" value="Unassembled WGS sequence"/>
</dbReference>
<feature type="compositionally biased region" description="Polar residues" evidence="1">
    <location>
        <begin position="173"/>
        <end position="192"/>
    </location>
</feature>
<evidence type="ECO:0000313" key="3">
    <source>
        <dbReference type="Proteomes" id="UP000663843"/>
    </source>
</evidence>
<sequence length="326" mass="34788">MEKSSKQKPATGSSNSLSNAAKATQRKRVTDYKNSKVSAVASSVKGKGIRYYDGDNDDDKNDASNKNNDDDDDDDNHDGNKDGNSQDNSRDNSNKNNGKGSDDEDAEDYELPEAKCSQEVSNSWSLTNQRDHKARIQKAGGQVAWCTQLKAKRGARKTAEGNAPTGKGKGKPQPSNATDQAEGSSEASNNPIEGSENETNDANKQDRQPAPGSDSPPGDEESTTGISGNMREATPSNNPTGGKRKTNATGKGKGKDKPLPLAERSPTPNPIASGSDIMEETEQPAKWSKKGRQAKQDLIDEVDGVVSPTTAPAKKAKVTQKRTKRT</sequence>
<feature type="compositionally biased region" description="Basic residues" evidence="1">
    <location>
        <begin position="314"/>
        <end position="326"/>
    </location>
</feature>
<gene>
    <name evidence="2" type="ORF">RDB_LOCUS112270</name>
</gene>
<feature type="compositionally biased region" description="Polar residues" evidence="1">
    <location>
        <begin position="7"/>
        <end position="22"/>
    </location>
</feature>
<feature type="compositionally biased region" description="Polar residues" evidence="1">
    <location>
        <begin position="118"/>
        <end position="128"/>
    </location>
</feature>
<organism evidence="2 3">
    <name type="scientific">Rhizoctonia solani</name>
    <dbReference type="NCBI Taxonomy" id="456999"/>
    <lineage>
        <taxon>Eukaryota</taxon>
        <taxon>Fungi</taxon>
        <taxon>Dikarya</taxon>
        <taxon>Basidiomycota</taxon>
        <taxon>Agaricomycotina</taxon>
        <taxon>Agaricomycetes</taxon>
        <taxon>Cantharellales</taxon>
        <taxon>Ceratobasidiaceae</taxon>
        <taxon>Rhizoctonia</taxon>
    </lineage>
</organism>
<evidence type="ECO:0000313" key="2">
    <source>
        <dbReference type="EMBL" id="CAE6475959.1"/>
    </source>
</evidence>
<comment type="caution">
    <text evidence="2">The sequence shown here is derived from an EMBL/GenBank/DDBJ whole genome shotgun (WGS) entry which is preliminary data.</text>
</comment>
<feature type="region of interest" description="Disordered" evidence="1">
    <location>
        <begin position="1"/>
        <end position="326"/>
    </location>
</feature>
<proteinExistence type="predicted"/>
<accession>A0A8H3CBE2</accession>
<protein>
    <submittedName>
        <fullName evidence="2">Uncharacterized protein</fullName>
    </submittedName>
</protein>
<feature type="compositionally biased region" description="Low complexity" evidence="1">
    <location>
        <begin position="35"/>
        <end position="46"/>
    </location>
</feature>